<evidence type="ECO:0000256" key="1">
    <source>
        <dbReference type="ARBA" id="ARBA00004370"/>
    </source>
</evidence>
<name>A0AAV2IN22_LYMST</name>
<feature type="non-terminal residue" evidence="8">
    <location>
        <position position="228"/>
    </location>
</feature>
<keyword evidence="2 5" id="KW-0812">Transmembrane</keyword>
<sequence>MTSFDNRNISSLIEKFLTKSFEQRETIVNQLRDQGFSNDEIEQFYKLIQGSSDPGLNTYPSYTQFAEFRLHKLLLLYVPPFLLILGTLGNLFSFLILRHKSMNQQSIYIYLSTLAIFDSLVLYFGLIRLWVNEISGLDIRNESAWICKGLPTLGYTFSDVSVWLIVAVTVERYFVVSHPFKASYFCQDIRAKKIIAGLVVVFFSINAHLLFSTDLVVNKKKKLAMEYI</sequence>
<keyword evidence="4 6" id="KW-0472">Membrane</keyword>
<feature type="transmembrane region" description="Helical" evidence="6">
    <location>
        <begin position="194"/>
        <end position="217"/>
    </location>
</feature>
<dbReference type="InterPro" id="IPR017452">
    <property type="entry name" value="GPCR_Rhodpsn_7TM"/>
</dbReference>
<feature type="transmembrane region" description="Helical" evidence="6">
    <location>
        <begin position="107"/>
        <end position="131"/>
    </location>
</feature>
<evidence type="ECO:0000256" key="5">
    <source>
        <dbReference type="RuleBase" id="RU000688"/>
    </source>
</evidence>
<organism evidence="8 9">
    <name type="scientific">Lymnaea stagnalis</name>
    <name type="common">Great pond snail</name>
    <name type="synonym">Helix stagnalis</name>
    <dbReference type="NCBI Taxonomy" id="6523"/>
    <lineage>
        <taxon>Eukaryota</taxon>
        <taxon>Metazoa</taxon>
        <taxon>Spiralia</taxon>
        <taxon>Lophotrochozoa</taxon>
        <taxon>Mollusca</taxon>
        <taxon>Gastropoda</taxon>
        <taxon>Heterobranchia</taxon>
        <taxon>Euthyneura</taxon>
        <taxon>Panpulmonata</taxon>
        <taxon>Hygrophila</taxon>
        <taxon>Lymnaeoidea</taxon>
        <taxon>Lymnaeidae</taxon>
        <taxon>Lymnaea</taxon>
    </lineage>
</organism>
<comment type="caution">
    <text evidence="8">The sequence shown here is derived from an EMBL/GenBank/DDBJ whole genome shotgun (WGS) entry which is preliminary data.</text>
</comment>
<dbReference type="AlphaFoldDB" id="A0AAV2IN22"/>
<comment type="subcellular location">
    <subcellularLocation>
        <location evidence="1">Membrane</location>
    </subcellularLocation>
</comment>
<reference evidence="8 9" key="1">
    <citation type="submission" date="2024-04" db="EMBL/GenBank/DDBJ databases">
        <authorList>
            <consortium name="Genoscope - CEA"/>
            <person name="William W."/>
        </authorList>
    </citation>
    <scope>NUCLEOTIDE SEQUENCE [LARGE SCALE GENOMIC DNA]</scope>
</reference>
<evidence type="ECO:0000313" key="9">
    <source>
        <dbReference type="Proteomes" id="UP001497497"/>
    </source>
</evidence>
<dbReference type="Pfam" id="PF00001">
    <property type="entry name" value="7tm_1"/>
    <property type="match status" value="1"/>
</dbReference>
<keyword evidence="9" id="KW-1185">Reference proteome</keyword>
<dbReference type="InterPro" id="IPR000276">
    <property type="entry name" value="GPCR_Rhodpsn"/>
</dbReference>
<dbReference type="PANTHER" id="PTHR46641:SF25">
    <property type="entry name" value="CNMAMIDE RECEPTOR-RELATED"/>
    <property type="match status" value="1"/>
</dbReference>
<dbReference type="GO" id="GO:0016020">
    <property type="term" value="C:membrane"/>
    <property type="evidence" value="ECO:0007669"/>
    <property type="project" value="UniProtKB-SubCell"/>
</dbReference>
<dbReference type="Proteomes" id="UP001497497">
    <property type="component" value="Unassembled WGS sequence"/>
</dbReference>
<keyword evidence="5" id="KW-0675">Receptor</keyword>
<feature type="transmembrane region" description="Helical" evidence="6">
    <location>
        <begin position="152"/>
        <end position="174"/>
    </location>
</feature>
<dbReference type="PRINTS" id="PR00237">
    <property type="entry name" value="GPCRRHODOPSN"/>
</dbReference>
<accession>A0AAV2IN22</accession>
<keyword evidence="3 6" id="KW-1133">Transmembrane helix</keyword>
<comment type="similarity">
    <text evidence="5">Belongs to the G-protein coupled receptor 1 family.</text>
</comment>
<keyword evidence="5" id="KW-0807">Transducer</keyword>
<evidence type="ECO:0000256" key="4">
    <source>
        <dbReference type="ARBA" id="ARBA00023136"/>
    </source>
</evidence>
<protein>
    <recommendedName>
        <fullName evidence="7">G-protein coupled receptors family 1 profile domain-containing protein</fullName>
    </recommendedName>
</protein>
<evidence type="ECO:0000256" key="3">
    <source>
        <dbReference type="ARBA" id="ARBA00022989"/>
    </source>
</evidence>
<feature type="domain" description="G-protein coupled receptors family 1 profile" evidence="7">
    <location>
        <begin position="89"/>
        <end position="228"/>
    </location>
</feature>
<dbReference type="InterPro" id="IPR052954">
    <property type="entry name" value="GPCR-Ligand_Int"/>
</dbReference>
<dbReference type="PROSITE" id="PS00237">
    <property type="entry name" value="G_PROTEIN_RECEP_F1_1"/>
    <property type="match status" value="1"/>
</dbReference>
<keyword evidence="5" id="KW-0297">G-protein coupled receptor</keyword>
<dbReference type="PROSITE" id="PS50262">
    <property type="entry name" value="G_PROTEIN_RECEP_F1_2"/>
    <property type="match status" value="1"/>
</dbReference>
<evidence type="ECO:0000256" key="6">
    <source>
        <dbReference type="SAM" id="Phobius"/>
    </source>
</evidence>
<feature type="transmembrane region" description="Helical" evidence="6">
    <location>
        <begin position="74"/>
        <end position="95"/>
    </location>
</feature>
<evidence type="ECO:0000256" key="2">
    <source>
        <dbReference type="ARBA" id="ARBA00022692"/>
    </source>
</evidence>
<dbReference type="GO" id="GO:0004930">
    <property type="term" value="F:G protein-coupled receptor activity"/>
    <property type="evidence" value="ECO:0007669"/>
    <property type="project" value="UniProtKB-KW"/>
</dbReference>
<evidence type="ECO:0000313" key="8">
    <source>
        <dbReference type="EMBL" id="CAL1547523.1"/>
    </source>
</evidence>
<dbReference type="Gene3D" id="1.20.1070.10">
    <property type="entry name" value="Rhodopsin 7-helix transmembrane proteins"/>
    <property type="match status" value="1"/>
</dbReference>
<evidence type="ECO:0000259" key="7">
    <source>
        <dbReference type="PROSITE" id="PS50262"/>
    </source>
</evidence>
<dbReference type="PANTHER" id="PTHR46641">
    <property type="entry name" value="FMRFAMIDE RECEPTOR-RELATED"/>
    <property type="match status" value="1"/>
</dbReference>
<dbReference type="EMBL" id="CAXITT010000997">
    <property type="protein sequence ID" value="CAL1547523.1"/>
    <property type="molecule type" value="Genomic_DNA"/>
</dbReference>
<gene>
    <name evidence="8" type="ORF">GSLYS_00020840001</name>
</gene>
<proteinExistence type="inferred from homology"/>
<dbReference type="SUPFAM" id="SSF81321">
    <property type="entry name" value="Family A G protein-coupled receptor-like"/>
    <property type="match status" value="1"/>
</dbReference>